<accession>W0VCC1</accession>
<organism evidence="1 2">
    <name type="scientific">Janthinobacterium agaricidamnosum NBRC 102515 = DSM 9628</name>
    <dbReference type="NCBI Taxonomy" id="1349767"/>
    <lineage>
        <taxon>Bacteria</taxon>
        <taxon>Pseudomonadati</taxon>
        <taxon>Pseudomonadota</taxon>
        <taxon>Betaproteobacteria</taxon>
        <taxon>Burkholderiales</taxon>
        <taxon>Oxalobacteraceae</taxon>
        <taxon>Janthinobacterium</taxon>
    </lineage>
</organism>
<dbReference type="Proteomes" id="UP000027604">
    <property type="component" value="Chromosome I"/>
</dbReference>
<reference evidence="1 2" key="1">
    <citation type="journal article" date="2015" name="Genome Announc.">
        <title>Genome Sequence of Mushroom Soft-Rot Pathogen Janthinobacterium agaricidamnosum.</title>
        <authorList>
            <person name="Graupner K."/>
            <person name="Lackner G."/>
            <person name="Hertweck C."/>
        </authorList>
    </citation>
    <scope>NUCLEOTIDE SEQUENCE [LARGE SCALE GENOMIC DNA]</scope>
    <source>
        <strain evidence="2">NBRC 102515 / DSM 9628</strain>
    </source>
</reference>
<dbReference type="AlphaFoldDB" id="W0VCC1"/>
<keyword evidence="2" id="KW-1185">Reference proteome</keyword>
<proteinExistence type="predicted"/>
<dbReference type="EMBL" id="HG322949">
    <property type="protein sequence ID" value="CDG85315.1"/>
    <property type="molecule type" value="Genomic_DNA"/>
</dbReference>
<dbReference type="STRING" id="1349767.GJA_4710"/>
<evidence type="ECO:0000313" key="2">
    <source>
        <dbReference type="Proteomes" id="UP000027604"/>
    </source>
</evidence>
<protein>
    <submittedName>
        <fullName evidence="1">Uncharacterized protein</fullName>
    </submittedName>
</protein>
<sequence>MKIPFKSYWFIFATIRQFRANGLNLQLQDSIELGDAQ</sequence>
<name>W0VCC1_9BURK</name>
<dbReference type="HOGENOM" id="CLU_3344607_0_0_4"/>
<dbReference type="KEGG" id="jag:GJA_4710"/>
<gene>
    <name evidence="1" type="ORF">GJA_4710</name>
</gene>
<evidence type="ECO:0000313" key="1">
    <source>
        <dbReference type="EMBL" id="CDG85315.1"/>
    </source>
</evidence>